<reference evidence="13" key="2">
    <citation type="journal article" date="2000" name="Genome Res.">
        <title>Normalization and subtraction of cap-trapper-selected cDNAs to prepare full-length cDNA libraries for rapid discovery of new genes.</title>
        <authorList>
            <person name="Carninci P."/>
            <person name="Shibata Y."/>
            <person name="Hayatsu N."/>
            <person name="Sugahara Y."/>
            <person name="Shibata K."/>
            <person name="Itoh M."/>
            <person name="Konno H."/>
            <person name="Okazaki Y."/>
            <person name="Muramatsu M."/>
            <person name="Hayashizaki Y."/>
        </authorList>
    </citation>
    <scope>NUCLEOTIDE SEQUENCE</scope>
    <source>
        <strain evidence="13">NOD</strain>
    </source>
</reference>
<dbReference type="PANTHER" id="PTHR46330">
    <property type="entry name" value="TUMOR NECROSIS FACTOR RECEPTOR SUPERFAMILY MEMBER 10B"/>
    <property type="match status" value="1"/>
</dbReference>
<dbReference type="SMR" id="Q3U3N2"/>
<dbReference type="VEuPathDB" id="HostDB:ENSMUSG00000045362"/>
<dbReference type="AGR" id="MGI:2651928"/>
<dbReference type="EMBL" id="BC138819">
    <property type="protein sequence ID" value="AAI38820.1"/>
    <property type="molecule type" value="mRNA"/>
</dbReference>
<keyword evidence="3 8" id="KW-0472">Membrane</keyword>
<feature type="repeat" description="TNFR-Cys" evidence="7">
    <location>
        <begin position="104"/>
        <end position="143"/>
    </location>
</feature>
<dbReference type="GO" id="GO:0016020">
    <property type="term" value="C:membrane"/>
    <property type="evidence" value="ECO:0007669"/>
    <property type="project" value="UniProtKB-SubCell"/>
</dbReference>
<reference evidence="13" key="9">
    <citation type="journal article" date="2005" name="Science">
        <title>Antisense Transcription in the Mammalian Transcriptome.</title>
        <authorList>
            <consortium name="RIKEN Genome Exploration Research Group and Genome Science Group (Genome Network Project Core Group) and the FANTOM Consortium"/>
        </authorList>
    </citation>
    <scope>NUCLEOTIDE SEQUENCE</scope>
    <source>
        <strain evidence="13">NOD</strain>
    </source>
</reference>
<keyword evidence="8" id="KW-0812">Transmembrane</keyword>
<dbReference type="InterPro" id="IPR052491">
    <property type="entry name" value="TNFRSF10"/>
</dbReference>
<dbReference type="CTD" id="244237"/>
<dbReference type="InterPro" id="IPR034062">
    <property type="entry name" value="TNFRSF26_N"/>
</dbReference>
<reference evidence="11" key="6">
    <citation type="journal article" date="2004" name="Genome Res.">
        <title>The status, quality, and expansion of the NIH full-length cDNA project: the Mammalian Gene Collection (MGC).</title>
        <authorList>
            <consortium name="The MGC Project Team"/>
            <person name="Gerhard D.S."/>
            <person name="Wagner L."/>
            <person name="Feingold E.A."/>
            <person name="Shenmen C.M."/>
            <person name="Grouse L.H."/>
            <person name="Schuler G."/>
            <person name="Klein S.L."/>
            <person name="Old S."/>
            <person name="Rasooly R."/>
            <person name="Good P."/>
            <person name="Guyer M."/>
            <person name="Peck A.M."/>
            <person name="Derge J.G."/>
            <person name="Lipman D."/>
            <person name="Collins F.S."/>
            <person name="Jang W."/>
            <person name="Sherry S."/>
            <person name="Feolo M."/>
            <person name="Misquitta L."/>
            <person name="Lee E."/>
            <person name="Rotmistrovsky K."/>
            <person name="Greenhut S.F."/>
            <person name="Schaefer C.F."/>
            <person name="Buetow K."/>
            <person name="Bonner T.I."/>
            <person name="Haussler D."/>
            <person name="Kent J."/>
            <person name="Kiekhaus M."/>
            <person name="Furey T."/>
            <person name="Brent M."/>
            <person name="Prange C."/>
            <person name="Schreiber K."/>
            <person name="Shapiro N."/>
            <person name="Bhat N.K."/>
            <person name="Hopkins R.F."/>
            <person name="Hsie F."/>
            <person name="Driscoll T."/>
            <person name="Soares M.B."/>
            <person name="Casavant T.L."/>
            <person name="Scheetz T.E."/>
            <person name="Brown-stein M.J."/>
            <person name="Usdin T.B."/>
            <person name="Toshiyuki S."/>
            <person name="Carninci P."/>
            <person name="Piao Y."/>
            <person name="Dudekula D.B."/>
            <person name="Ko M.S."/>
            <person name="Kawakami K."/>
            <person name="Suzuki Y."/>
            <person name="Sugano S."/>
            <person name="Gruber C.E."/>
            <person name="Smith M.R."/>
            <person name="Simmons B."/>
            <person name="Moore T."/>
            <person name="Waterman R."/>
            <person name="Johnson S.L."/>
            <person name="Ruan Y."/>
            <person name="Wei C.L."/>
            <person name="Mathavan S."/>
            <person name="Gunaratne P.H."/>
            <person name="Wu J."/>
            <person name="Garcia A.M."/>
            <person name="Hulyk S.W."/>
            <person name="Fuh E."/>
            <person name="Yuan Y."/>
            <person name="Sneed A."/>
            <person name="Kowis C."/>
            <person name="Hodgson A."/>
            <person name="Muzny D.M."/>
            <person name="McPherson J."/>
            <person name="Gibbs R.A."/>
            <person name="Fahey J."/>
            <person name="Helton E."/>
            <person name="Ketteman M."/>
            <person name="Madan A."/>
            <person name="Rodrigues S."/>
            <person name="Sanchez A."/>
            <person name="Whiting M."/>
            <person name="Madari A."/>
            <person name="Young A.C."/>
            <person name="Wetherby K.D."/>
            <person name="Granite S.J."/>
            <person name="Kwong P.N."/>
            <person name="Brinkley C.P."/>
            <person name="Pearson R.L."/>
            <person name="Bouffard G.G."/>
            <person name="Blakesly R.W."/>
            <person name="Green E.D."/>
            <person name="Dickson M.C."/>
            <person name="Rodriguez A.C."/>
            <person name="Grimwood J."/>
            <person name="Schmutz J."/>
            <person name="Myers R.M."/>
            <person name="Butterfield Y.S."/>
            <person name="Griffith M."/>
            <person name="Griffith O.L."/>
            <person name="Krzywinski M.I."/>
            <person name="Liao N."/>
            <person name="Morin R."/>
            <person name="Morrin R."/>
            <person name="Palmquist D."/>
            <person name="Petrescu A.S."/>
            <person name="Skalska U."/>
            <person name="Smailus D.E."/>
            <person name="Stott J.M."/>
            <person name="Schnerch A."/>
            <person name="Schein J.E."/>
            <person name="Jones S.J."/>
            <person name="Holt R.A."/>
            <person name="Baross A."/>
            <person name="Marra M.A."/>
            <person name="Clifton S."/>
            <person name="Makowski K.A."/>
            <person name="Bosak S."/>
            <person name="Malek J."/>
        </authorList>
    </citation>
    <scope>NUCLEOTIDE SEQUENCE [LARGE SCALE MRNA]</scope>
    <source>
        <tissue evidence="11">Embryo</tissue>
        <tissue evidence="12">PCR rescued clones</tissue>
    </source>
</reference>
<protein>
    <submittedName>
        <fullName evidence="11">Tumor necrosis factor receptor superfamily, member 26</fullName>
    </submittedName>
</protein>
<dbReference type="BioGRID-ORCS" id="244237">
    <property type="hits" value="1 hit in 77 CRISPR screens"/>
</dbReference>
<dbReference type="DNASU" id="244237"/>
<dbReference type="EMBL" id="BC152358">
    <property type="protein sequence ID" value="AAI52359.1"/>
    <property type="molecule type" value="mRNA"/>
</dbReference>
<comment type="subcellular location">
    <subcellularLocation>
        <location evidence="1">Membrane</location>
    </subcellularLocation>
</comment>
<evidence type="ECO:0000256" key="9">
    <source>
        <dbReference type="SAM" id="SignalP"/>
    </source>
</evidence>
<reference evidence="13" key="4">
    <citation type="journal article" date="2001" name="Nature">
        <title>Functional annotation of a full-length mouse cDNA collection.</title>
        <authorList>
            <consortium name="The RIKEN Genome Exploration Research Group Phase II Team and the FANTOM Consortium"/>
        </authorList>
    </citation>
    <scope>NUCLEOTIDE SEQUENCE</scope>
    <source>
        <strain evidence="13">NOD</strain>
    </source>
</reference>
<dbReference type="GeneID" id="244237"/>
<feature type="disulfide bond" evidence="7">
    <location>
        <begin position="105"/>
        <end position="120"/>
    </location>
</feature>
<feature type="disulfide bond" evidence="7">
    <location>
        <begin position="85"/>
        <end position="103"/>
    </location>
</feature>
<evidence type="ECO:0000313" key="11">
    <source>
        <dbReference type="EMBL" id="AAI38820.1"/>
    </source>
</evidence>
<name>Q3U3N2_MOUSE</name>
<feature type="domain" description="TNFR-Cys" evidence="10">
    <location>
        <begin position="63"/>
        <end position="103"/>
    </location>
</feature>
<reference evidence="13" key="7">
    <citation type="submission" date="2004-03" db="EMBL/GenBank/DDBJ databases">
        <authorList>
            <person name="Arakawa T."/>
            <person name="Carninci P."/>
            <person name="Fukuda S."/>
            <person name="Hashizume W."/>
            <person name="Hayashida K."/>
            <person name="Hori F."/>
            <person name="Iida J."/>
            <person name="Imamura K."/>
            <person name="Imotani K."/>
            <person name="Itoh M."/>
            <person name="Kanagawa S."/>
            <person name="Kawai J."/>
            <person name="Kojima M."/>
            <person name="Konno H."/>
            <person name="Murata M."/>
            <person name="Nakamura M."/>
            <person name="Ninomiya N."/>
            <person name="Nishiyori H."/>
            <person name="Nomura K."/>
            <person name="Ohno M."/>
            <person name="Sakazume N."/>
            <person name="Sano H."/>
            <person name="Sasaki D."/>
            <person name="Shibata K."/>
            <person name="Shiraki T."/>
            <person name="Tagami M."/>
            <person name="Tagami Y."/>
            <person name="Waki K."/>
            <person name="Watahiki A."/>
            <person name="Muramatsu M."/>
            <person name="Hayashizaki Y."/>
        </authorList>
    </citation>
    <scope>NUCLEOTIDE SEQUENCE</scope>
    <source>
        <strain evidence="13">NOD</strain>
    </source>
</reference>
<dbReference type="HOGENOM" id="CLU_107190_0_0_1"/>
<feature type="disulfide bond" evidence="7">
    <location>
        <begin position="82"/>
        <end position="95"/>
    </location>
</feature>
<feature type="chain" id="PRO_5014309183" evidence="9">
    <location>
        <begin position="20"/>
        <end position="204"/>
    </location>
</feature>
<evidence type="ECO:0000313" key="14">
    <source>
        <dbReference type="MGI" id="MGI:2651928"/>
    </source>
</evidence>
<dbReference type="SUPFAM" id="SSF57586">
    <property type="entry name" value="TNF receptor-like"/>
    <property type="match status" value="2"/>
</dbReference>
<evidence type="ECO:0000256" key="1">
    <source>
        <dbReference type="ARBA" id="ARBA00004370"/>
    </source>
</evidence>
<dbReference type="EMBL" id="BC138820">
    <property type="protein sequence ID" value="AAI38821.1"/>
    <property type="molecule type" value="mRNA"/>
</dbReference>
<dbReference type="MGI" id="MGI:2651928">
    <property type="gene designation" value="Tnfrsf26"/>
</dbReference>
<feature type="transmembrane region" description="Helical" evidence="8">
    <location>
        <begin position="164"/>
        <end position="185"/>
    </location>
</feature>
<evidence type="ECO:0000256" key="2">
    <source>
        <dbReference type="ARBA" id="ARBA00022737"/>
    </source>
</evidence>
<dbReference type="ExpressionAtlas" id="Q3U3N2">
    <property type="expression patterns" value="baseline and differential"/>
</dbReference>
<dbReference type="KEGG" id="mmu:244237"/>
<dbReference type="PANTHER" id="PTHR46330:SF16">
    <property type="entry name" value="TUMOR NECROSIS FACTOR RECEPTOR SUPERFAMILY MEMBER 22"/>
    <property type="match status" value="1"/>
</dbReference>
<evidence type="ECO:0000313" key="12">
    <source>
        <dbReference type="EMBL" id="AAI52359.1"/>
    </source>
</evidence>
<evidence type="ECO:0000256" key="7">
    <source>
        <dbReference type="PROSITE-ProRule" id="PRU00206"/>
    </source>
</evidence>
<evidence type="ECO:0000256" key="4">
    <source>
        <dbReference type="ARBA" id="ARBA00023157"/>
    </source>
</evidence>
<sequence>MTRLRLLLLLGLLLRVAVCSVNTITLCKIGEFKHENLCCLQCSAGTYLRNPCQENHNKSECAPCDSEHFIDHKNRESECFPCSVCRDDQEEVAKCSRTADRVCQCKQGTYCDSENCLERCHTCSSCPDGRVVRKCNATMDTVCDKFDSEPGQSGSQCFCFSKPLGIVVIIAAFIIIIGAVIILILKIICYCKRGENIQLSSTML</sequence>
<dbReference type="Gene3D" id="2.10.50.10">
    <property type="entry name" value="Tumor Necrosis Factor Receptor, subunit A, domain 2"/>
    <property type="match status" value="2"/>
</dbReference>
<keyword evidence="4 7" id="KW-1015">Disulfide bond</keyword>
<feature type="disulfide bond" evidence="7">
    <location>
        <begin position="64"/>
        <end position="79"/>
    </location>
</feature>
<dbReference type="Pfam" id="PF00020">
    <property type="entry name" value="TNFR_c6"/>
    <property type="match status" value="2"/>
</dbReference>
<keyword evidence="5 11" id="KW-0675">Receptor</keyword>
<evidence type="ECO:0000256" key="8">
    <source>
        <dbReference type="SAM" id="Phobius"/>
    </source>
</evidence>
<reference evidence="13" key="5">
    <citation type="journal article" date="2002" name="Nature">
        <title>Analysis of the mouse transcriptome based on functional annotation of 60,770 full-length cDNAs.</title>
        <authorList>
            <consortium name="The FANTOM Consortium and the RIKEN Genome Exploration Research Group Phase I and II Team"/>
        </authorList>
    </citation>
    <scope>NUCLEOTIDE SEQUENCE</scope>
    <source>
        <strain evidence="13">NOD</strain>
    </source>
</reference>
<evidence type="ECO:0000256" key="6">
    <source>
        <dbReference type="ARBA" id="ARBA00023180"/>
    </source>
</evidence>
<reference evidence="13" key="3">
    <citation type="journal article" date="2000" name="Genome Res.">
        <title>RIKEN integrated sequence analysis (RISA) system--384-format sequencing pipeline with 384 multicapillary sequencer.</title>
        <authorList>
            <person name="Shibata K."/>
            <person name="Itoh M."/>
            <person name="Aizawa K."/>
            <person name="Nagaoka S."/>
            <person name="Sasaki N."/>
            <person name="Carninci P."/>
            <person name="Konno H."/>
            <person name="Akiyama J."/>
            <person name="Nishi K."/>
            <person name="Kitsunai T."/>
            <person name="Tashiro H."/>
            <person name="Itoh M."/>
            <person name="Sumi N."/>
            <person name="Ishii Y."/>
            <person name="Nakamura S."/>
            <person name="Hazama M."/>
            <person name="Nishine T."/>
            <person name="Harada A."/>
            <person name="Yamamoto R."/>
            <person name="Matsumoto H."/>
            <person name="Sakaguchi S."/>
            <person name="Ikegami T."/>
            <person name="Kashiwagi K."/>
            <person name="Fujiwake S."/>
            <person name="Inoue K."/>
            <person name="Togawa Y."/>
            <person name="Izawa M."/>
            <person name="Ohara E."/>
            <person name="Watahiki M."/>
            <person name="Yoneda Y."/>
            <person name="Ishikawa T."/>
            <person name="Ozawa K."/>
            <person name="Tanaka T."/>
            <person name="Matsuura S."/>
            <person name="Kawai J."/>
            <person name="Okazaki Y."/>
            <person name="Muramatsu M."/>
            <person name="Inoue Y."/>
            <person name="Kira A."/>
            <person name="Hayashizaki Y."/>
        </authorList>
    </citation>
    <scope>NUCLEOTIDE SEQUENCE</scope>
    <source>
        <strain evidence="13">NOD</strain>
    </source>
</reference>
<dbReference type="RefSeq" id="NP_783580.1">
    <property type="nucleotide sequence ID" value="NM_175649.5"/>
</dbReference>
<reference evidence="13" key="1">
    <citation type="journal article" date="1999" name="Methods Enzymol.">
        <title>High-efficiency full-length cDNA cloning.</title>
        <authorList>
            <person name="Carninci P."/>
            <person name="Hayashizaki Y."/>
        </authorList>
    </citation>
    <scope>NUCLEOTIDE SEQUENCE</scope>
    <source>
        <strain evidence="13">NOD</strain>
    </source>
</reference>
<gene>
    <name evidence="11 14" type="primary">Tnfrsf26</name>
</gene>
<dbReference type="CDD" id="cd15837">
    <property type="entry name" value="TNFRSF26"/>
    <property type="match status" value="1"/>
</dbReference>
<dbReference type="EMBL" id="AK154666">
    <property type="protein sequence ID" value="BAE32753.1"/>
    <property type="molecule type" value="mRNA"/>
</dbReference>
<organism evidence="13">
    <name type="scientific">Mus musculus</name>
    <name type="common">Mouse</name>
    <dbReference type="NCBI Taxonomy" id="10090"/>
    <lineage>
        <taxon>Eukaryota</taxon>
        <taxon>Metazoa</taxon>
        <taxon>Chordata</taxon>
        <taxon>Craniata</taxon>
        <taxon>Vertebrata</taxon>
        <taxon>Euteleostomi</taxon>
        <taxon>Mammalia</taxon>
        <taxon>Eutheria</taxon>
        <taxon>Euarchontoglires</taxon>
        <taxon>Glires</taxon>
        <taxon>Rodentia</taxon>
        <taxon>Myomorpha</taxon>
        <taxon>Muroidea</taxon>
        <taxon>Muridae</taxon>
        <taxon>Murinae</taxon>
        <taxon>Mus</taxon>
        <taxon>Mus</taxon>
    </lineage>
</organism>
<dbReference type="PROSITE" id="PS50050">
    <property type="entry name" value="TNFR_NGFR_2"/>
    <property type="match status" value="2"/>
</dbReference>
<reference evidence="13" key="8">
    <citation type="journal article" date="2005" name="Science">
        <title>The Transcriptional Landscape of the Mammalian Genome.</title>
        <authorList>
            <consortium name="The FANTOM Consortium"/>
            <consortium name="Riken Genome Exploration Research Group and Genome Science Group (Genome Network Project Core Group)"/>
        </authorList>
    </citation>
    <scope>NUCLEOTIDE SEQUENCE</scope>
    <source>
        <strain evidence="13">NOD</strain>
    </source>
</reference>
<dbReference type="SMART" id="SM00208">
    <property type="entry name" value="TNFR"/>
    <property type="match status" value="3"/>
</dbReference>
<dbReference type="InterPro" id="IPR001368">
    <property type="entry name" value="TNFR/NGFR_Cys_rich_reg"/>
</dbReference>
<evidence type="ECO:0000256" key="3">
    <source>
        <dbReference type="ARBA" id="ARBA00023136"/>
    </source>
</evidence>
<feature type="signal peptide" evidence="9">
    <location>
        <begin position="1"/>
        <end position="19"/>
    </location>
</feature>
<evidence type="ECO:0000256" key="5">
    <source>
        <dbReference type="ARBA" id="ARBA00023170"/>
    </source>
</evidence>
<evidence type="ECO:0000313" key="13">
    <source>
        <dbReference type="EMBL" id="BAE32753.1"/>
    </source>
</evidence>
<evidence type="ECO:0000259" key="10">
    <source>
        <dbReference type="PROSITE" id="PS50050"/>
    </source>
</evidence>
<feature type="domain" description="TNFR-Cys" evidence="10">
    <location>
        <begin position="104"/>
        <end position="143"/>
    </location>
</feature>
<keyword evidence="8" id="KW-1133">Transmembrane helix</keyword>
<feature type="repeat" description="TNFR-Cys" evidence="7">
    <location>
        <begin position="63"/>
        <end position="103"/>
    </location>
</feature>
<keyword evidence="9" id="KW-0732">Signal</keyword>
<keyword evidence="2" id="KW-0677">Repeat</keyword>
<accession>Q3U3N2</accession>
<dbReference type="AlphaFoldDB" id="Q3U3N2"/>
<proteinExistence type="evidence at transcript level"/>
<comment type="caution">
    <text evidence="7">Lacks conserved residue(s) required for the propagation of feature annotation.</text>
</comment>
<keyword evidence="6" id="KW-0325">Glycoprotein</keyword>
<dbReference type="OMA" id="GAREYSH"/>
<dbReference type="OrthoDB" id="8848202at2759"/>